<dbReference type="InterPro" id="IPR001986">
    <property type="entry name" value="Enolpyruvate_Tfrase_dom"/>
</dbReference>
<dbReference type="Gene3D" id="3.65.10.10">
    <property type="entry name" value="Enolpyruvate transferase domain"/>
    <property type="match status" value="2"/>
</dbReference>
<dbReference type="GO" id="GO:0003866">
    <property type="term" value="F:3-phosphoshikimate 1-carboxyvinyltransferase activity"/>
    <property type="evidence" value="ECO:0007669"/>
    <property type="project" value="UniProtKB-UniRule"/>
</dbReference>
<comment type="caution">
    <text evidence="7">Lacks conserved residue(s) required for the propagation of feature annotation.</text>
</comment>
<evidence type="ECO:0000313" key="10">
    <source>
        <dbReference type="Proteomes" id="UP000176665"/>
    </source>
</evidence>
<comment type="function">
    <text evidence="7">Catalyzes the transfer of the enolpyruvyl moiety of phosphoenolpyruvate (PEP) to the 5-hydroxyl of shikimate-3-phosphate (S3P) to produce enolpyruvyl shikimate-3-phosphate and inorganic phosphate.</text>
</comment>
<evidence type="ECO:0000313" key="9">
    <source>
        <dbReference type="EMBL" id="OGG03648.1"/>
    </source>
</evidence>
<reference evidence="9 10" key="1">
    <citation type="journal article" date="2016" name="Nat. Commun.">
        <title>Thousands of microbial genomes shed light on interconnected biogeochemical processes in an aquifer system.</title>
        <authorList>
            <person name="Anantharaman K."/>
            <person name="Brown C.T."/>
            <person name="Hug L.A."/>
            <person name="Sharon I."/>
            <person name="Castelle C.J."/>
            <person name="Probst A.J."/>
            <person name="Thomas B.C."/>
            <person name="Singh A."/>
            <person name="Wilkins M.J."/>
            <person name="Karaoz U."/>
            <person name="Brodie E.L."/>
            <person name="Williams K.H."/>
            <person name="Hubbard S.S."/>
            <person name="Banfield J.F."/>
        </authorList>
    </citation>
    <scope>NUCLEOTIDE SEQUENCE [LARGE SCALE GENOMIC DNA]</scope>
</reference>
<dbReference type="CDD" id="cd01556">
    <property type="entry name" value="EPSP_synthase"/>
    <property type="match status" value="1"/>
</dbReference>
<feature type="binding site" evidence="7">
    <location>
        <position position="406"/>
    </location>
    <ligand>
        <name>phosphoenolpyruvate</name>
        <dbReference type="ChEBI" id="CHEBI:58702"/>
    </ligand>
</feature>
<dbReference type="STRING" id="1798371.A2W14_01835"/>
<keyword evidence="4 7" id="KW-0808">Transferase</keyword>
<feature type="binding site" evidence="7">
    <location>
        <position position="335"/>
    </location>
    <ligand>
        <name>3-phosphoshikimate</name>
        <dbReference type="ChEBI" id="CHEBI:145989"/>
    </ligand>
</feature>
<feature type="domain" description="Enolpyruvate transferase" evidence="8">
    <location>
        <begin position="8"/>
        <end position="415"/>
    </location>
</feature>
<feature type="binding site" evidence="7">
    <location>
        <position position="21"/>
    </location>
    <ligand>
        <name>3-phosphoshikimate</name>
        <dbReference type="ChEBI" id="CHEBI:145989"/>
    </ligand>
</feature>
<comment type="pathway">
    <text evidence="1 7">Metabolic intermediate biosynthesis; chorismate biosynthesis; chorismate from D-erythrose 4-phosphate and phosphoenolpyruvate: step 6/7.</text>
</comment>
<dbReference type="EMBL" id="MFJA01000019">
    <property type="protein sequence ID" value="OGG03648.1"/>
    <property type="molecule type" value="Genomic_DNA"/>
</dbReference>
<dbReference type="InterPro" id="IPR023193">
    <property type="entry name" value="EPSP_synthase_CS"/>
</dbReference>
<dbReference type="GO" id="GO:0005737">
    <property type="term" value="C:cytoplasm"/>
    <property type="evidence" value="ECO:0007669"/>
    <property type="project" value="UniProtKB-SubCell"/>
</dbReference>
<dbReference type="PANTHER" id="PTHR21090:SF5">
    <property type="entry name" value="PENTAFUNCTIONAL AROM POLYPEPTIDE"/>
    <property type="match status" value="1"/>
</dbReference>
<dbReference type="EC" id="2.5.1.19" evidence="7"/>
<feature type="binding site" evidence="7">
    <location>
        <position position="339"/>
    </location>
    <ligand>
        <name>phosphoenolpyruvate</name>
        <dbReference type="ChEBI" id="CHEBI:58702"/>
    </ligand>
</feature>
<evidence type="ECO:0000256" key="6">
    <source>
        <dbReference type="ARBA" id="ARBA00044633"/>
    </source>
</evidence>
<protein>
    <recommendedName>
        <fullName evidence="7">3-phosphoshikimate 1-carboxyvinyltransferase</fullName>
        <ecNumber evidence="7">2.5.1.19</ecNumber>
    </recommendedName>
    <alternativeName>
        <fullName evidence="7">5-enolpyruvylshikimate-3-phosphate synthase</fullName>
        <shortName evidence="7">EPSP synthase</shortName>
        <shortName evidence="7">EPSPS</shortName>
    </alternativeName>
</protein>
<dbReference type="GO" id="GO:0009073">
    <property type="term" value="P:aromatic amino acid family biosynthetic process"/>
    <property type="evidence" value="ECO:0007669"/>
    <property type="project" value="UniProtKB-KW"/>
</dbReference>
<dbReference type="InterPro" id="IPR013792">
    <property type="entry name" value="RNA3'P_cycl/enolpyr_Trfase_a/b"/>
</dbReference>
<dbReference type="PANTHER" id="PTHR21090">
    <property type="entry name" value="AROM/DEHYDROQUINATE SYNTHASE"/>
    <property type="match status" value="1"/>
</dbReference>
<evidence type="ECO:0000256" key="5">
    <source>
        <dbReference type="ARBA" id="ARBA00023141"/>
    </source>
</evidence>
<keyword evidence="5 7" id="KW-0057">Aromatic amino acid biosynthesis</keyword>
<name>A0A1F5YTV3_9BACT</name>
<feature type="binding site" evidence="7">
    <location>
        <position position="168"/>
    </location>
    <ligand>
        <name>3-phosphoshikimate</name>
        <dbReference type="ChEBI" id="CHEBI:145989"/>
    </ligand>
</feature>
<dbReference type="PIRSF" id="PIRSF000505">
    <property type="entry name" value="EPSPS"/>
    <property type="match status" value="1"/>
</dbReference>
<dbReference type="HAMAP" id="MF_00210">
    <property type="entry name" value="EPSP_synth"/>
    <property type="match status" value="1"/>
</dbReference>
<evidence type="ECO:0000256" key="3">
    <source>
        <dbReference type="ARBA" id="ARBA00022605"/>
    </source>
</evidence>
<feature type="binding site" evidence="7">
    <location>
        <position position="120"/>
    </location>
    <ligand>
        <name>phosphoenolpyruvate</name>
        <dbReference type="ChEBI" id="CHEBI:58702"/>
    </ligand>
</feature>
<feature type="binding site" evidence="7">
    <location>
        <position position="20"/>
    </location>
    <ligand>
        <name>phosphoenolpyruvate</name>
        <dbReference type="ChEBI" id="CHEBI:58702"/>
    </ligand>
</feature>
<comment type="similarity">
    <text evidence="2 7">Belongs to the EPSP synthase family.</text>
</comment>
<dbReference type="InterPro" id="IPR036968">
    <property type="entry name" value="Enolpyruvate_Tfrase_sf"/>
</dbReference>
<comment type="caution">
    <text evidence="9">The sequence shown here is derived from an EMBL/GenBank/DDBJ whole genome shotgun (WGS) entry which is preliminary data.</text>
</comment>
<accession>A0A1F5YTV3</accession>
<comment type="subcellular location">
    <subcellularLocation>
        <location evidence="7">Cytoplasm</location>
    </subcellularLocation>
</comment>
<feature type="binding site" evidence="7">
    <location>
        <position position="308"/>
    </location>
    <ligand>
        <name>3-phosphoshikimate</name>
        <dbReference type="ChEBI" id="CHEBI:145989"/>
    </ligand>
</feature>
<evidence type="ECO:0000256" key="4">
    <source>
        <dbReference type="ARBA" id="ARBA00022679"/>
    </source>
</evidence>
<dbReference type="NCBIfam" id="TIGR01356">
    <property type="entry name" value="aroA"/>
    <property type="match status" value="1"/>
</dbReference>
<dbReference type="SUPFAM" id="SSF55205">
    <property type="entry name" value="EPT/RTPC-like"/>
    <property type="match status" value="1"/>
</dbReference>
<dbReference type="GO" id="GO:0009423">
    <property type="term" value="P:chorismate biosynthetic process"/>
    <property type="evidence" value="ECO:0007669"/>
    <property type="project" value="UniProtKB-UniRule"/>
</dbReference>
<dbReference type="UniPathway" id="UPA00053">
    <property type="reaction ID" value="UER00089"/>
</dbReference>
<gene>
    <name evidence="7" type="primary">aroA</name>
    <name evidence="9" type="ORF">A2W14_01835</name>
</gene>
<feature type="binding site" evidence="7">
    <location>
        <position position="380"/>
    </location>
    <ligand>
        <name>phosphoenolpyruvate</name>
        <dbReference type="ChEBI" id="CHEBI:58702"/>
    </ligand>
</feature>
<comment type="subunit">
    <text evidence="7">Monomer.</text>
</comment>
<dbReference type="GO" id="GO:0008652">
    <property type="term" value="P:amino acid biosynthetic process"/>
    <property type="evidence" value="ECO:0007669"/>
    <property type="project" value="UniProtKB-KW"/>
</dbReference>
<comment type="catalytic activity">
    <reaction evidence="6">
        <text>3-phosphoshikimate + phosphoenolpyruvate = 5-O-(1-carboxyvinyl)-3-phosphoshikimate + phosphate</text>
        <dbReference type="Rhea" id="RHEA:21256"/>
        <dbReference type="ChEBI" id="CHEBI:43474"/>
        <dbReference type="ChEBI" id="CHEBI:57701"/>
        <dbReference type="ChEBI" id="CHEBI:58702"/>
        <dbReference type="ChEBI" id="CHEBI:145989"/>
        <dbReference type="EC" id="2.5.1.19"/>
    </reaction>
    <physiologicalReaction direction="left-to-right" evidence="6">
        <dbReference type="Rhea" id="RHEA:21257"/>
    </physiologicalReaction>
</comment>
<dbReference type="Proteomes" id="UP000176665">
    <property type="component" value="Unassembled WGS sequence"/>
</dbReference>
<feature type="binding site" evidence="7">
    <location>
        <position position="167"/>
    </location>
    <ligand>
        <name>3-phosphoshikimate</name>
        <dbReference type="ChEBI" id="CHEBI:145989"/>
    </ligand>
</feature>
<dbReference type="Pfam" id="PF00275">
    <property type="entry name" value="EPSP_synthase"/>
    <property type="match status" value="1"/>
</dbReference>
<evidence type="ECO:0000256" key="1">
    <source>
        <dbReference type="ARBA" id="ARBA00004811"/>
    </source>
</evidence>
<sequence>MMVKIFPSVINGTITAPPSKSLSHRALIAAVLCKKITRITNLSNCHDVLLTIRAIRKLGGKIQLKNNKAFVCQNNLLTQGKKPIKINCGNSGTTARIITALAAICNKEVVIDGDHRLQERPMAPLISALKKMGAAIYELKTKNHLPLKIMPSTLRNRHLIVDINQSSQFVTALILISPLLENNMQIKVLGNHSFLYINSTLEILKLAGIKFFIKGQKILIKGGQIFKPFNYAIEGDYSAASYFLIGALLTGGQITVKNLIKDSIQGDKYLLKILKKSGCKVTVNTNQVFLQSTKSVFGLTINMGNYPDLVPSLSILAIGSSKPILMKNIAHLVNKESNRITAMSENLKIIGLHTKITDSSLKILPGKIKDGLINSYNDHRLVMSFSIAALSGHKEIIINHAESVKKSYPDFFTDLKKTGGKFRWINH</sequence>
<feature type="binding site" evidence="7">
    <location>
        <position position="92"/>
    </location>
    <ligand>
        <name>phosphoenolpyruvate</name>
        <dbReference type="ChEBI" id="CHEBI:58702"/>
    </ligand>
</feature>
<proteinExistence type="inferred from homology"/>
<organism evidence="9 10">
    <name type="scientific">Candidatus Gottesmanbacteria bacterium RBG_16_37_8</name>
    <dbReference type="NCBI Taxonomy" id="1798371"/>
    <lineage>
        <taxon>Bacteria</taxon>
        <taxon>Candidatus Gottesmaniibacteriota</taxon>
    </lineage>
</organism>
<feature type="binding site" evidence="7">
    <location>
        <position position="168"/>
    </location>
    <ligand>
        <name>phosphoenolpyruvate</name>
        <dbReference type="ChEBI" id="CHEBI:58702"/>
    </ligand>
</feature>
<feature type="active site" description="Proton acceptor" evidence="7">
    <location>
        <position position="308"/>
    </location>
</feature>
<dbReference type="AlphaFoldDB" id="A0A1F5YTV3"/>
<evidence type="ECO:0000256" key="2">
    <source>
        <dbReference type="ARBA" id="ARBA00009948"/>
    </source>
</evidence>
<feature type="binding site" evidence="7">
    <location>
        <position position="25"/>
    </location>
    <ligand>
        <name>3-phosphoshikimate</name>
        <dbReference type="ChEBI" id="CHEBI:145989"/>
    </ligand>
</feature>
<feature type="binding site" evidence="7">
    <location>
        <position position="20"/>
    </location>
    <ligand>
        <name>3-phosphoshikimate</name>
        <dbReference type="ChEBI" id="CHEBI:145989"/>
    </ligand>
</feature>
<dbReference type="InterPro" id="IPR006264">
    <property type="entry name" value="EPSP_synthase"/>
</dbReference>
<dbReference type="PROSITE" id="PS00104">
    <property type="entry name" value="EPSP_SYNTHASE_1"/>
    <property type="match status" value="1"/>
</dbReference>
<feature type="binding site" evidence="7">
    <location>
        <position position="166"/>
    </location>
    <ligand>
        <name>3-phosphoshikimate</name>
        <dbReference type="ChEBI" id="CHEBI:145989"/>
    </ligand>
</feature>
<evidence type="ECO:0000256" key="7">
    <source>
        <dbReference type="HAMAP-Rule" id="MF_00210"/>
    </source>
</evidence>
<evidence type="ECO:0000259" key="8">
    <source>
        <dbReference type="Pfam" id="PF00275"/>
    </source>
</evidence>
<keyword evidence="7" id="KW-0963">Cytoplasm</keyword>
<keyword evidence="3 7" id="KW-0028">Amino-acid biosynthesis</keyword>